<dbReference type="PANTHER" id="PTHR11088">
    <property type="entry name" value="TRNA DIMETHYLALLYLTRANSFERASE"/>
    <property type="match status" value="1"/>
</dbReference>
<dbReference type="PANTHER" id="PTHR11088:SF60">
    <property type="entry name" value="TRNA DIMETHYLALLYLTRANSFERASE"/>
    <property type="match status" value="1"/>
</dbReference>
<gene>
    <name evidence="5" type="ORF">METZ01_LOCUS295545</name>
</gene>
<sequence length="87" mass="9590">MAIYRGMDIGTATPTVAEQEEIPHHIIDIVDPSDEFALPLFQSAVEKALKEITDRGNRAVLVGGTGLHVRAVVDRLEIPPRFLSIRD</sequence>
<evidence type="ECO:0000256" key="1">
    <source>
        <dbReference type="ARBA" id="ARBA00005842"/>
    </source>
</evidence>
<evidence type="ECO:0000256" key="2">
    <source>
        <dbReference type="ARBA" id="ARBA00022679"/>
    </source>
</evidence>
<dbReference type="GO" id="GO:0005524">
    <property type="term" value="F:ATP binding"/>
    <property type="evidence" value="ECO:0007669"/>
    <property type="project" value="UniProtKB-KW"/>
</dbReference>
<organism evidence="5">
    <name type="scientific">marine metagenome</name>
    <dbReference type="NCBI Taxonomy" id="408172"/>
    <lineage>
        <taxon>unclassified sequences</taxon>
        <taxon>metagenomes</taxon>
        <taxon>ecological metagenomes</taxon>
    </lineage>
</organism>
<evidence type="ECO:0000256" key="4">
    <source>
        <dbReference type="ARBA" id="ARBA00022840"/>
    </source>
</evidence>
<feature type="non-terminal residue" evidence="5">
    <location>
        <position position="87"/>
    </location>
</feature>
<dbReference type="EMBL" id="UINC01090602">
    <property type="protein sequence ID" value="SVC42691.1"/>
    <property type="molecule type" value="Genomic_DNA"/>
</dbReference>
<dbReference type="GO" id="GO:0052381">
    <property type="term" value="F:tRNA dimethylallyltransferase activity"/>
    <property type="evidence" value="ECO:0007669"/>
    <property type="project" value="TreeGrafter"/>
</dbReference>
<dbReference type="Pfam" id="PF01715">
    <property type="entry name" value="IPPT"/>
    <property type="match status" value="1"/>
</dbReference>
<comment type="similarity">
    <text evidence="1">Belongs to the IPP transferase family.</text>
</comment>
<accession>A0A382M632</accession>
<proteinExistence type="inferred from homology"/>
<keyword evidence="2" id="KW-0808">Transferase</keyword>
<dbReference type="InterPro" id="IPR027417">
    <property type="entry name" value="P-loop_NTPase"/>
</dbReference>
<dbReference type="GO" id="GO:0006400">
    <property type="term" value="P:tRNA modification"/>
    <property type="evidence" value="ECO:0007669"/>
    <property type="project" value="TreeGrafter"/>
</dbReference>
<evidence type="ECO:0008006" key="6">
    <source>
        <dbReference type="Google" id="ProtNLM"/>
    </source>
</evidence>
<keyword evidence="4" id="KW-0067">ATP-binding</keyword>
<dbReference type="AlphaFoldDB" id="A0A382M632"/>
<dbReference type="SUPFAM" id="SSF52540">
    <property type="entry name" value="P-loop containing nucleoside triphosphate hydrolases"/>
    <property type="match status" value="1"/>
</dbReference>
<evidence type="ECO:0000256" key="3">
    <source>
        <dbReference type="ARBA" id="ARBA00022741"/>
    </source>
</evidence>
<reference evidence="5" key="1">
    <citation type="submission" date="2018-05" db="EMBL/GenBank/DDBJ databases">
        <authorList>
            <person name="Lanie J.A."/>
            <person name="Ng W.-L."/>
            <person name="Kazmierczak K.M."/>
            <person name="Andrzejewski T.M."/>
            <person name="Davidsen T.M."/>
            <person name="Wayne K.J."/>
            <person name="Tettelin H."/>
            <person name="Glass J.I."/>
            <person name="Rusch D."/>
            <person name="Podicherti R."/>
            <person name="Tsui H.-C.T."/>
            <person name="Winkler M.E."/>
        </authorList>
    </citation>
    <scope>NUCLEOTIDE SEQUENCE</scope>
</reference>
<name>A0A382M632_9ZZZZ</name>
<evidence type="ECO:0000313" key="5">
    <source>
        <dbReference type="EMBL" id="SVC42691.1"/>
    </source>
</evidence>
<dbReference type="InterPro" id="IPR039657">
    <property type="entry name" value="Dimethylallyltransferase"/>
</dbReference>
<dbReference type="Gene3D" id="3.40.50.300">
    <property type="entry name" value="P-loop containing nucleotide triphosphate hydrolases"/>
    <property type="match status" value="1"/>
</dbReference>
<protein>
    <recommendedName>
        <fullName evidence="6">tRNA (Adenosine(37)-N6)-dimethylallyltransferase MiaA</fullName>
    </recommendedName>
</protein>
<keyword evidence="3" id="KW-0547">Nucleotide-binding</keyword>